<reference evidence="3 4" key="1">
    <citation type="submission" date="2018-05" db="EMBL/GenBank/DDBJ databases">
        <title>Amnibacterium sp. M8JJ-5, whole genome shotgun sequence.</title>
        <authorList>
            <person name="Tuo L."/>
        </authorList>
    </citation>
    <scope>NUCLEOTIDE SEQUENCE [LARGE SCALE GENOMIC DNA]</scope>
    <source>
        <strain evidence="3 4">M8JJ-5</strain>
    </source>
</reference>
<evidence type="ECO:0000313" key="4">
    <source>
        <dbReference type="Proteomes" id="UP000244893"/>
    </source>
</evidence>
<accession>A0A2V1HY28</accession>
<dbReference type="EMBL" id="QEOP01000001">
    <property type="protein sequence ID" value="PVZ96329.1"/>
    <property type="molecule type" value="Genomic_DNA"/>
</dbReference>
<keyword evidence="2" id="KW-0234">DNA repair</keyword>
<dbReference type="GO" id="GO:0032131">
    <property type="term" value="F:alkylated DNA binding"/>
    <property type="evidence" value="ECO:0007669"/>
    <property type="project" value="TreeGrafter"/>
</dbReference>
<keyword evidence="1" id="KW-0227">DNA damage</keyword>
<dbReference type="SUPFAM" id="SSF48150">
    <property type="entry name" value="DNA-glycosylase"/>
    <property type="match status" value="1"/>
</dbReference>
<evidence type="ECO:0000313" key="3">
    <source>
        <dbReference type="EMBL" id="PVZ96329.1"/>
    </source>
</evidence>
<gene>
    <name evidence="3" type="ORF">DDQ50_03235</name>
</gene>
<dbReference type="GO" id="GO:0006285">
    <property type="term" value="P:base-excision repair, AP site formation"/>
    <property type="evidence" value="ECO:0007669"/>
    <property type="project" value="TreeGrafter"/>
</dbReference>
<comment type="caution">
    <text evidence="3">The sequence shown here is derived from an EMBL/GenBank/DDBJ whole genome shotgun (WGS) entry which is preliminary data.</text>
</comment>
<dbReference type="PANTHER" id="PTHR43003">
    <property type="entry name" value="DNA-3-METHYLADENINE GLYCOSYLASE"/>
    <property type="match status" value="1"/>
</dbReference>
<sequence length="316" mass="35419">MAPVVETPVRESVYRPREPVSLRLVLGSLGRGHGDPTFRWDLDGRHGAPGVWRTLLTPEGPATIHLAQRLDGDIVSRAWGAGAEWATDQLPRTLGSEDDWSGLDVSSVPLLADTLRRRPDLRISRVDLVLEMMIPAIIEQRITGLEARRAWRYLLSRYGTTPPGPAPQGMRVFPDATTWRRIPSWEWHKAGVDPARSRTCIRAATVADGLERTLAFDPGREVESRMRTIAGVGVWTAAETAQRSHGDPDSVSYGDYHVHDVVGYALSGEPADDDRMLELLEPWRGHRQRIVRLIYASGFRKPRFGPRMTVQDHRAH</sequence>
<dbReference type="InterPro" id="IPR051912">
    <property type="entry name" value="Alkylbase_DNA_Glycosylase/TA"/>
</dbReference>
<evidence type="ECO:0000256" key="2">
    <source>
        <dbReference type="ARBA" id="ARBA00023204"/>
    </source>
</evidence>
<dbReference type="PANTHER" id="PTHR43003:SF6">
    <property type="entry name" value="DNA GLYCOSYLASE"/>
    <property type="match status" value="1"/>
</dbReference>
<name>A0A2V1HY28_9MICO</name>
<organism evidence="3 4">
    <name type="scientific">Amnibacterium flavum</name>
    <dbReference type="NCBI Taxonomy" id="2173173"/>
    <lineage>
        <taxon>Bacteria</taxon>
        <taxon>Bacillati</taxon>
        <taxon>Actinomycetota</taxon>
        <taxon>Actinomycetes</taxon>
        <taxon>Micrococcales</taxon>
        <taxon>Microbacteriaceae</taxon>
        <taxon>Amnibacterium</taxon>
    </lineage>
</organism>
<dbReference type="OrthoDB" id="5501430at2"/>
<dbReference type="Proteomes" id="UP000244893">
    <property type="component" value="Unassembled WGS sequence"/>
</dbReference>
<dbReference type="GO" id="GO:0032993">
    <property type="term" value="C:protein-DNA complex"/>
    <property type="evidence" value="ECO:0007669"/>
    <property type="project" value="TreeGrafter"/>
</dbReference>
<dbReference type="Gene3D" id="1.10.340.30">
    <property type="entry name" value="Hypothetical protein, domain 2"/>
    <property type="match status" value="1"/>
</dbReference>
<protein>
    <submittedName>
        <fullName evidence="3">3-methyladenine DNA glycosylase</fullName>
    </submittedName>
</protein>
<evidence type="ECO:0000256" key="1">
    <source>
        <dbReference type="ARBA" id="ARBA00022763"/>
    </source>
</evidence>
<dbReference type="InterPro" id="IPR011257">
    <property type="entry name" value="DNA_glycosylase"/>
</dbReference>
<proteinExistence type="predicted"/>
<dbReference type="GO" id="GO:0006307">
    <property type="term" value="P:DNA alkylation repair"/>
    <property type="evidence" value="ECO:0007669"/>
    <property type="project" value="TreeGrafter"/>
</dbReference>
<dbReference type="GO" id="GO:0043916">
    <property type="term" value="F:DNA-7-methylguanine glycosylase activity"/>
    <property type="evidence" value="ECO:0007669"/>
    <property type="project" value="TreeGrafter"/>
</dbReference>
<dbReference type="AlphaFoldDB" id="A0A2V1HY28"/>
<keyword evidence="4" id="KW-1185">Reference proteome</keyword>
<dbReference type="GO" id="GO:0008725">
    <property type="term" value="F:DNA-3-methyladenine glycosylase activity"/>
    <property type="evidence" value="ECO:0007669"/>
    <property type="project" value="TreeGrafter"/>
</dbReference>
<dbReference type="GO" id="GO:0005737">
    <property type="term" value="C:cytoplasm"/>
    <property type="evidence" value="ECO:0007669"/>
    <property type="project" value="TreeGrafter"/>
</dbReference>